<feature type="transmembrane region" description="Helical" evidence="7">
    <location>
        <begin position="6"/>
        <end position="23"/>
    </location>
</feature>
<dbReference type="InterPro" id="IPR036890">
    <property type="entry name" value="HATPase_C_sf"/>
</dbReference>
<accession>A0A0B0EME0</accession>
<dbReference type="CDD" id="cd00082">
    <property type="entry name" value="HisKA"/>
    <property type="match status" value="1"/>
</dbReference>
<evidence type="ECO:0000256" key="1">
    <source>
        <dbReference type="ARBA" id="ARBA00000085"/>
    </source>
</evidence>
<dbReference type="AlphaFoldDB" id="A0A0B0EME0"/>
<dbReference type="Pfam" id="PF00512">
    <property type="entry name" value="HisKA"/>
    <property type="match status" value="1"/>
</dbReference>
<gene>
    <name evidence="9" type="ORF">SCABRO_01100</name>
</gene>
<keyword evidence="5 9" id="KW-0418">Kinase</keyword>
<feature type="domain" description="Histidine kinase" evidence="8">
    <location>
        <begin position="280"/>
        <end position="493"/>
    </location>
</feature>
<keyword evidence="6" id="KW-0902">Two-component regulatory system</keyword>
<dbReference type="InterPro" id="IPR004358">
    <property type="entry name" value="Sig_transdc_His_kin-like_C"/>
</dbReference>
<keyword evidence="7" id="KW-0472">Membrane</keyword>
<dbReference type="InterPro" id="IPR003661">
    <property type="entry name" value="HisK_dim/P_dom"/>
</dbReference>
<evidence type="ECO:0000259" key="8">
    <source>
        <dbReference type="PROSITE" id="PS50109"/>
    </source>
</evidence>
<dbReference type="InterPro" id="IPR036097">
    <property type="entry name" value="HisK_dim/P_sf"/>
</dbReference>
<reference evidence="9 10" key="1">
    <citation type="submission" date="2014-10" db="EMBL/GenBank/DDBJ databases">
        <title>Draft genome of anammox bacterium scalindua brodae, obtained using differential coverage binning of sequence data from two enrichment reactors.</title>
        <authorList>
            <person name="Speth D.R."/>
            <person name="Russ L."/>
            <person name="Kartal B."/>
            <person name="Op den Camp H.J."/>
            <person name="Dutilh B.E."/>
            <person name="Jetten M.S."/>
        </authorList>
    </citation>
    <scope>NUCLEOTIDE SEQUENCE [LARGE SCALE GENOMIC DNA]</scope>
    <source>
        <strain evidence="9">RU1</strain>
    </source>
</reference>
<dbReference type="SMART" id="SM00388">
    <property type="entry name" value="HisKA"/>
    <property type="match status" value="1"/>
</dbReference>
<dbReference type="Pfam" id="PF02518">
    <property type="entry name" value="HATPase_c"/>
    <property type="match status" value="1"/>
</dbReference>
<dbReference type="SMART" id="SM00387">
    <property type="entry name" value="HATPase_c"/>
    <property type="match status" value="1"/>
</dbReference>
<evidence type="ECO:0000256" key="7">
    <source>
        <dbReference type="SAM" id="Phobius"/>
    </source>
</evidence>
<evidence type="ECO:0000313" key="9">
    <source>
        <dbReference type="EMBL" id="KHE93181.1"/>
    </source>
</evidence>
<comment type="caution">
    <text evidence="9">The sequence shown here is derived from an EMBL/GenBank/DDBJ whole genome shotgun (WGS) entry which is preliminary data.</text>
</comment>
<dbReference type="PRINTS" id="PR00344">
    <property type="entry name" value="BCTRLSENSOR"/>
</dbReference>
<dbReference type="GO" id="GO:0000155">
    <property type="term" value="F:phosphorelay sensor kinase activity"/>
    <property type="evidence" value="ECO:0007669"/>
    <property type="project" value="InterPro"/>
</dbReference>
<dbReference type="GO" id="GO:0005886">
    <property type="term" value="C:plasma membrane"/>
    <property type="evidence" value="ECO:0007669"/>
    <property type="project" value="TreeGrafter"/>
</dbReference>
<keyword evidence="4" id="KW-0808">Transferase</keyword>
<protein>
    <recommendedName>
        <fullName evidence="2">histidine kinase</fullName>
        <ecNumber evidence="2">2.7.13.3</ecNumber>
    </recommendedName>
</protein>
<keyword evidence="3" id="KW-0597">Phosphoprotein</keyword>
<evidence type="ECO:0000256" key="5">
    <source>
        <dbReference type="ARBA" id="ARBA00022777"/>
    </source>
</evidence>
<dbReference type="EC" id="2.7.13.3" evidence="2"/>
<sequence>MKLFQGLIIFVFLGTLYLTWHSFDQMNDQQTRNHAWLLGQARNLNNKLIEQLDDWKNELAKKTPANVGQCLAMKEVAVSQESPLWPISPFTGLDNTPYWINNGEFDKEKIGEFESALYHDRYLILRWLKLKGESDYNVNNIDVLLDWARRGEKIGKAFIDLSGRVYVHPLLIVLPGGNLIRGWRANVISEELLAYDNEYVRLSVDKTSDDLLNHQFLGTNFNWSLTPEGSEFLYQAKGVRGLVLSAVLTIGVFVYAIFFFYRNQVVLARQSALREQMVSDISHELRTPVTTIRLYAEMLRDGRVREKEKQQLYYNRVVNESLRLERLIENVLDFSRIGQHRLKLELKSIKLGTLQHKLEELIDFLDENNRVVFNWQKGNIVSADMEAAIQVFYNLISNALKYSESGSIELSSRCTDDRVVITILDHGEGIPAEETNNLFESFYRGGKAHQRQIHGSGLGLGIARGLMEAMSGRLDFVGNCPGACFEVMFIRSSREIEA</sequence>
<dbReference type="Proteomes" id="UP000030652">
    <property type="component" value="Unassembled WGS sequence"/>
</dbReference>
<dbReference type="SUPFAM" id="SSF55874">
    <property type="entry name" value="ATPase domain of HSP90 chaperone/DNA topoisomerase II/histidine kinase"/>
    <property type="match status" value="1"/>
</dbReference>
<organism evidence="9 10">
    <name type="scientific">Candidatus Scalindua brodae</name>
    <dbReference type="NCBI Taxonomy" id="237368"/>
    <lineage>
        <taxon>Bacteria</taxon>
        <taxon>Pseudomonadati</taxon>
        <taxon>Planctomycetota</taxon>
        <taxon>Candidatus Brocadiia</taxon>
        <taxon>Candidatus Brocadiales</taxon>
        <taxon>Candidatus Scalinduaceae</taxon>
        <taxon>Candidatus Scalindua</taxon>
    </lineage>
</organism>
<dbReference type="EMBL" id="JRYO01000071">
    <property type="protein sequence ID" value="KHE93181.1"/>
    <property type="molecule type" value="Genomic_DNA"/>
</dbReference>
<dbReference type="InterPro" id="IPR005467">
    <property type="entry name" value="His_kinase_dom"/>
</dbReference>
<dbReference type="PANTHER" id="PTHR45453">
    <property type="entry name" value="PHOSPHATE REGULON SENSOR PROTEIN PHOR"/>
    <property type="match status" value="1"/>
</dbReference>
<evidence type="ECO:0000256" key="4">
    <source>
        <dbReference type="ARBA" id="ARBA00022679"/>
    </source>
</evidence>
<dbReference type="InterPro" id="IPR050351">
    <property type="entry name" value="BphY/WalK/GraS-like"/>
</dbReference>
<evidence type="ECO:0000256" key="6">
    <source>
        <dbReference type="ARBA" id="ARBA00023012"/>
    </source>
</evidence>
<dbReference type="SUPFAM" id="SSF47384">
    <property type="entry name" value="Homodimeric domain of signal transducing histidine kinase"/>
    <property type="match status" value="1"/>
</dbReference>
<dbReference type="PANTHER" id="PTHR45453:SF1">
    <property type="entry name" value="PHOSPHATE REGULON SENSOR PROTEIN PHOR"/>
    <property type="match status" value="1"/>
</dbReference>
<name>A0A0B0EME0_9BACT</name>
<keyword evidence="7" id="KW-0812">Transmembrane</keyword>
<dbReference type="Gene3D" id="1.10.287.130">
    <property type="match status" value="1"/>
</dbReference>
<dbReference type="GO" id="GO:0004721">
    <property type="term" value="F:phosphoprotein phosphatase activity"/>
    <property type="evidence" value="ECO:0007669"/>
    <property type="project" value="TreeGrafter"/>
</dbReference>
<proteinExistence type="predicted"/>
<dbReference type="eggNOG" id="COG2205">
    <property type="taxonomic scope" value="Bacteria"/>
</dbReference>
<feature type="transmembrane region" description="Helical" evidence="7">
    <location>
        <begin position="242"/>
        <end position="261"/>
    </location>
</feature>
<dbReference type="PROSITE" id="PS50109">
    <property type="entry name" value="HIS_KIN"/>
    <property type="match status" value="1"/>
</dbReference>
<dbReference type="InterPro" id="IPR003594">
    <property type="entry name" value="HATPase_dom"/>
</dbReference>
<evidence type="ECO:0000256" key="2">
    <source>
        <dbReference type="ARBA" id="ARBA00012438"/>
    </source>
</evidence>
<dbReference type="FunFam" id="1.10.287.130:FF:000001">
    <property type="entry name" value="Two-component sensor histidine kinase"/>
    <property type="match status" value="1"/>
</dbReference>
<keyword evidence="7" id="KW-1133">Transmembrane helix</keyword>
<dbReference type="GO" id="GO:0016036">
    <property type="term" value="P:cellular response to phosphate starvation"/>
    <property type="evidence" value="ECO:0007669"/>
    <property type="project" value="TreeGrafter"/>
</dbReference>
<dbReference type="CDD" id="cd00075">
    <property type="entry name" value="HATPase"/>
    <property type="match status" value="1"/>
</dbReference>
<evidence type="ECO:0000256" key="3">
    <source>
        <dbReference type="ARBA" id="ARBA00022553"/>
    </source>
</evidence>
<comment type="catalytic activity">
    <reaction evidence="1">
        <text>ATP + protein L-histidine = ADP + protein N-phospho-L-histidine.</text>
        <dbReference type="EC" id="2.7.13.3"/>
    </reaction>
</comment>
<dbReference type="Gene3D" id="3.30.565.10">
    <property type="entry name" value="Histidine kinase-like ATPase, C-terminal domain"/>
    <property type="match status" value="1"/>
</dbReference>
<evidence type="ECO:0000313" key="10">
    <source>
        <dbReference type="Proteomes" id="UP000030652"/>
    </source>
</evidence>